<evidence type="ECO:0000256" key="2">
    <source>
        <dbReference type="ARBA" id="ARBA00039140"/>
    </source>
</evidence>
<evidence type="ECO:0000313" key="8">
    <source>
        <dbReference type="Proteomes" id="UP000297475"/>
    </source>
</evidence>
<evidence type="ECO:0000256" key="3">
    <source>
        <dbReference type="ARBA" id="ARBA00048267"/>
    </source>
</evidence>
<evidence type="ECO:0000256" key="4">
    <source>
        <dbReference type="PROSITE-ProRule" id="PRU00050"/>
    </source>
</evidence>
<sequence length="370" mass="40177">MTAAPPDQARHPPTVAVLADDLLQQQRLRALLSEAGYDVVISTTPDRLNPALVQSATIGLWLVDADLDHCDPEIRDTLYEARDCPVLFDEAPACERNDTAYRLWERRLLKTIAEALADRTRQPPPTAPEVSRRDLQQLRSSAQRTLTLPEALRQRSPDDNTPLWILAASLGGPAAIKAFLDVLPAGLPCRFLYAQHIDSHFEDQLISSLGRHCALPVQRLQSGSTLPAGTVNVVPVSHSLRVATTGRLHHNEYGWRGPFSPCLDELMQTLAAAFPGRVHAMVFSGMGGDALLGADTLRAANGEVWVQAPDSCIQPAMPEAIRAAGLHTAQGDPVALAQALLHHLQYGAARPEPESTTGDPHDAELEPDPR</sequence>
<dbReference type="GO" id="GO:0000156">
    <property type="term" value="F:phosphorelay response regulator activity"/>
    <property type="evidence" value="ECO:0007669"/>
    <property type="project" value="InterPro"/>
</dbReference>
<dbReference type="PROSITE" id="PS50122">
    <property type="entry name" value="CHEB"/>
    <property type="match status" value="1"/>
</dbReference>
<dbReference type="Proteomes" id="UP000297475">
    <property type="component" value="Unassembled WGS sequence"/>
</dbReference>
<accession>A0A4Z0W1K0</accession>
<dbReference type="AlphaFoldDB" id="A0A4Z0W1K0"/>
<dbReference type="OrthoDB" id="9793421at2"/>
<dbReference type="PANTHER" id="PTHR42872:SF6">
    <property type="entry name" value="PROTEIN-GLUTAMATE METHYLESTERASE_PROTEIN-GLUTAMINE GLUTAMINASE"/>
    <property type="match status" value="1"/>
</dbReference>
<dbReference type="GO" id="GO:0008984">
    <property type="term" value="F:protein-glutamate methylesterase activity"/>
    <property type="evidence" value="ECO:0007669"/>
    <property type="project" value="UniProtKB-EC"/>
</dbReference>
<organism evidence="7 8">
    <name type="scientific">Natronospirillum operosum</name>
    <dbReference type="NCBI Taxonomy" id="2759953"/>
    <lineage>
        <taxon>Bacteria</taxon>
        <taxon>Pseudomonadati</taxon>
        <taxon>Pseudomonadota</taxon>
        <taxon>Gammaproteobacteria</taxon>
        <taxon>Oceanospirillales</taxon>
        <taxon>Natronospirillaceae</taxon>
        <taxon>Natronospirillum</taxon>
    </lineage>
</organism>
<feature type="compositionally biased region" description="Basic and acidic residues" evidence="5">
    <location>
        <begin position="359"/>
        <end position="370"/>
    </location>
</feature>
<dbReference type="GO" id="GO:0005737">
    <property type="term" value="C:cytoplasm"/>
    <property type="evidence" value="ECO:0007669"/>
    <property type="project" value="InterPro"/>
</dbReference>
<feature type="active site" evidence="4">
    <location>
        <position position="169"/>
    </location>
</feature>
<comment type="catalytic activity">
    <reaction evidence="3">
        <text>[protein]-L-glutamate 5-O-methyl ester + H2O = L-glutamyl-[protein] + methanol + H(+)</text>
        <dbReference type="Rhea" id="RHEA:23236"/>
        <dbReference type="Rhea" id="RHEA-COMP:10208"/>
        <dbReference type="Rhea" id="RHEA-COMP:10311"/>
        <dbReference type="ChEBI" id="CHEBI:15377"/>
        <dbReference type="ChEBI" id="CHEBI:15378"/>
        <dbReference type="ChEBI" id="CHEBI:17790"/>
        <dbReference type="ChEBI" id="CHEBI:29973"/>
        <dbReference type="ChEBI" id="CHEBI:82795"/>
        <dbReference type="EC" id="3.1.1.61"/>
    </reaction>
</comment>
<dbReference type="Pfam" id="PF01339">
    <property type="entry name" value="CheB_methylest"/>
    <property type="match status" value="1"/>
</dbReference>
<dbReference type="InterPro" id="IPR000673">
    <property type="entry name" value="Sig_transdc_resp-reg_Me-estase"/>
</dbReference>
<feature type="region of interest" description="Disordered" evidence="5">
    <location>
        <begin position="350"/>
        <end position="370"/>
    </location>
</feature>
<comment type="caution">
    <text evidence="7">The sequence shown here is derived from an EMBL/GenBank/DDBJ whole genome shotgun (WGS) entry which is preliminary data.</text>
</comment>
<name>A0A4Z0W1K0_9GAMM</name>
<dbReference type="InterPro" id="IPR035909">
    <property type="entry name" value="CheB_C"/>
</dbReference>
<feature type="active site" evidence="4">
    <location>
        <position position="289"/>
    </location>
</feature>
<gene>
    <name evidence="7" type="ORF">E4656_18835</name>
</gene>
<proteinExistence type="predicted"/>
<protein>
    <recommendedName>
        <fullName evidence="2">protein-glutamate methylesterase</fullName>
        <ecNumber evidence="2">3.1.1.61</ecNumber>
    </recommendedName>
</protein>
<evidence type="ECO:0000313" key="7">
    <source>
        <dbReference type="EMBL" id="TGG90320.1"/>
    </source>
</evidence>
<dbReference type="PANTHER" id="PTHR42872">
    <property type="entry name" value="PROTEIN-GLUTAMATE METHYLESTERASE/PROTEIN-GLUTAMINE GLUTAMINASE"/>
    <property type="match status" value="1"/>
</dbReference>
<evidence type="ECO:0000259" key="6">
    <source>
        <dbReference type="PROSITE" id="PS50122"/>
    </source>
</evidence>
<dbReference type="GO" id="GO:0006935">
    <property type="term" value="P:chemotaxis"/>
    <property type="evidence" value="ECO:0007669"/>
    <property type="project" value="UniProtKB-UniRule"/>
</dbReference>
<evidence type="ECO:0000256" key="1">
    <source>
        <dbReference type="ARBA" id="ARBA00022801"/>
    </source>
</evidence>
<dbReference type="Gene3D" id="3.40.50.180">
    <property type="entry name" value="Methylesterase CheB, C-terminal domain"/>
    <property type="match status" value="1"/>
</dbReference>
<dbReference type="SUPFAM" id="SSF52738">
    <property type="entry name" value="Methylesterase CheB, C-terminal domain"/>
    <property type="match status" value="1"/>
</dbReference>
<evidence type="ECO:0000256" key="5">
    <source>
        <dbReference type="SAM" id="MobiDB-lite"/>
    </source>
</evidence>
<feature type="domain" description="CheB-type methylesterase" evidence="6">
    <location>
        <begin position="157"/>
        <end position="347"/>
    </location>
</feature>
<keyword evidence="4" id="KW-0145">Chemotaxis</keyword>
<dbReference type="EMBL" id="SRMF01000014">
    <property type="protein sequence ID" value="TGG90320.1"/>
    <property type="molecule type" value="Genomic_DNA"/>
</dbReference>
<feature type="region of interest" description="Disordered" evidence="5">
    <location>
        <begin position="117"/>
        <end position="136"/>
    </location>
</feature>
<keyword evidence="8" id="KW-1185">Reference proteome</keyword>
<dbReference type="RefSeq" id="WP_135484878.1">
    <property type="nucleotide sequence ID" value="NZ_SRMF01000014.1"/>
</dbReference>
<keyword evidence="1 4" id="KW-0378">Hydrolase</keyword>
<dbReference type="EC" id="3.1.1.61" evidence="2"/>
<reference evidence="7 8" key="1">
    <citation type="submission" date="2019-04" db="EMBL/GenBank/DDBJ databases">
        <title>Natronospirillum operosus gen. nov., sp. nov., a haloalkaliphilic satellite isolated from decaying biomass of laboratory culture of cyanobacterium Geitlerinema sp. and proposal of Natronospirillaceae fam. nov. and Saccharospirillaceae fam. nov.</title>
        <authorList>
            <person name="Kevbrin V."/>
            <person name="Boltyanskaya Y."/>
            <person name="Koziaeva V."/>
            <person name="Grouzdev D.S."/>
            <person name="Park M."/>
            <person name="Cho J."/>
        </authorList>
    </citation>
    <scope>NUCLEOTIDE SEQUENCE [LARGE SCALE GENOMIC DNA]</scope>
    <source>
        <strain evidence="7 8">G-116</strain>
    </source>
</reference>
<feature type="active site" evidence="4">
    <location>
        <position position="196"/>
    </location>
</feature>